<keyword evidence="3" id="KW-1185">Reference proteome</keyword>
<dbReference type="InterPro" id="IPR012902">
    <property type="entry name" value="N_methyl_site"/>
</dbReference>
<dbReference type="NCBIfam" id="TIGR02532">
    <property type="entry name" value="IV_pilin_GFxxxE"/>
    <property type="match status" value="1"/>
</dbReference>
<organism evidence="2 3">
    <name type="scientific">Pseudomonas lalucatii</name>
    <dbReference type="NCBI Taxonomy" id="1424203"/>
    <lineage>
        <taxon>Bacteria</taxon>
        <taxon>Pseudomonadati</taxon>
        <taxon>Pseudomonadota</taxon>
        <taxon>Gammaproteobacteria</taxon>
        <taxon>Pseudomonadales</taxon>
        <taxon>Pseudomonadaceae</taxon>
        <taxon>Pseudomonas</taxon>
    </lineage>
</organism>
<evidence type="ECO:0000313" key="3">
    <source>
        <dbReference type="Proteomes" id="UP001196601"/>
    </source>
</evidence>
<dbReference type="Proteomes" id="UP001196601">
    <property type="component" value="Unassembled WGS sequence"/>
</dbReference>
<dbReference type="RefSeq" id="WP_213641297.1">
    <property type="nucleotide sequence ID" value="NZ_JADPMV010000002.1"/>
</dbReference>
<keyword evidence="1" id="KW-0812">Transmembrane</keyword>
<dbReference type="EMBL" id="JADPMV010000002">
    <property type="protein sequence ID" value="MBS7663940.1"/>
    <property type="molecule type" value="Genomic_DNA"/>
</dbReference>
<dbReference type="Pfam" id="PF07963">
    <property type="entry name" value="N_methyl"/>
    <property type="match status" value="1"/>
</dbReference>
<protein>
    <submittedName>
        <fullName evidence="2">PilW family protein</fullName>
    </submittedName>
</protein>
<keyword evidence="1" id="KW-0472">Membrane</keyword>
<evidence type="ECO:0000313" key="2">
    <source>
        <dbReference type="EMBL" id="MBS7663940.1"/>
    </source>
</evidence>
<comment type="caution">
    <text evidence="2">The sequence shown here is derived from an EMBL/GenBank/DDBJ whole genome shotgun (WGS) entry which is preliminary data.</text>
</comment>
<feature type="transmembrane region" description="Helical" evidence="1">
    <location>
        <begin position="26"/>
        <end position="48"/>
    </location>
</feature>
<gene>
    <name evidence="2" type="ORF">I0D00_18610</name>
</gene>
<proteinExistence type="predicted"/>
<dbReference type="InterPro" id="IPR032092">
    <property type="entry name" value="PilW"/>
</dbReference>
<dbReference type="Pfam" id="PF16074">
    <property type="entry name" value="PilW"/>
    <property type="match status" value="1"/>
</dbReference>
<sequence>MTHSPALQWKSSACAIGLRAQCGFSLIELMVAMVISLLIMGAVLTLFLDLTRTNDEMAKTNIQIENGRFAIQLLQGDLAHAGFWNGYIPQFDDLAENAAPGDVPTAAPDPCAAYASWNPAYITNLLGISVQAYEQDGVPGNCAGVVANPQASTDVLVVRHAETCAPGVAGCEADTAGKLYFQASFCGDDVGAYVLDTNGFTLHPRTTVPAGLASCADPASTLFAPKRKFISSIYYIRNFSVTPGDGIPTLMRSRFDLDTVSGELKHLPAQALIEGIEGFRVELGVDNLSKTGAAVDYTAAIDWADPSTRTTPTNRGDGSIDGDFVRCTTASPCTVAQLTNAVAVKIHVLVRNLTTTPGYTDAKTYNLGATTLGPFNDGFKRHVFSSTVRLVNISGRRETP</sequence>
<reference evidence="2 3" key="1">
    <citation type="journal article" date="2021" name="Syst. Appl. Microbiol.">
        <title>Pseudomonas lalucatii sp. nov. isolated from Vallgornera, a karstic cave in Mallorca, Western Mediterranean.</title>
        <authorList>
            <person name="Busquets A."/>
            <person name="Mulet M."/>
            <person name="Gomila M."/>
            <person name="Garcia-Valdes E."/>
        </authorList>
    </citation>
    <scope>NUCLEOTIDE SEQUENCE [LARGE SCALE GENOMIC DNA]</scope>
    <source>
        <strain evidence="2 3">R1b54</strain>
    </source>
</reference>
<name>A0ABS5Q5C0_9PSED</name>
<keyword evidence="1" id="KW-1133">Transmembrane helix</keyword>
<evidence type="ECO:0000256" key="1">
    <source>
        <dbReference type="SAM" id="Phobius"/>
    </source>
</evidence>
<accession>A0ABS5Q5C0</accession>